<dbReference type="InterPro" id="IPR001279">
    <property type="entry name" value="Metallo-B-lactamas"/>
</dbReference>
<dbReference type="KEGG" id="aue:C5O00_04235"/>
<dbReference type="Gene3D" id="3.60.15.10">
    <property type="entry name" value="Ribonuclease Z/Hydroxyacylglutathione hydrolase-like"/>
    <property type="match status" value="1"/>
</dbReference>
<dbReference type="Pfam" id="PF12706">
    <property type="entry name" value="Lactamase_B_2"/>
    <property type="match status" value="1"/>
</dbReference>
<dbReference type="PANTHER" id="PTHR42663:SF7">
    <property type="entry name" value="COENZYME PQQ SYNTHESIS PROTEIN B"/>
    <property type="match status" value="1"/>
</dbReference>
<dbReference type="Proteomes" id="UP000238442">
    <property type="component" value="Chromosome"/>
</dbReference>
<reference evidence="2 3" key="1">
    <citation type="submission" date="2018-02" db="EMBL/GenBank/DDBJ databases">
        <title>Genomic analysis of the strain RR4-38 isolated from a seawater recirculating aquaculture system.</title>
        <authorList>
            <person name="Kim Y.-S."/>
            <person name="Jang Y.H."/>
            <person name="Kim K.-H."/>
        </authorList>
    </citation>
    <scope>NUCLEOTIDE SEQUENCE [LARGE SCALE GENOMIC DNA]</scope>
    <source>
        <strain evidence="2 3">RR4-38</strain>
    </source>
</reference>
<dbReference type="EMBL" id="CP027062">
    <property type="protein sequence ID" value="AVI50413.1"/>
    <property type="molecule type" value="Genomic_DNA"/>
</dbReference>
<dbReference type="PROSITE" id="PS51257">
    <property type="entry name" value="PROKAR_LIPOPROTEIN"/>
    <property type="match status" value="1"/>
</dbReference>
<protein>
    <submittedName>
        <fullName evidence="2">Pyrroloquinoline quinone biosynthesis protein PqqB</fullName>
    </submittedName>
</protein>
<evidence type="ECO:0000259" key="1">
    <source>
        <dbReference type="Pfam" id="PF12706"/>
    </source>
</evidence>
<dbReference type="PANTHER" id="PTHR42663">
    <property type="entry name" value="HYDROLASE C777.06C-RELATED-RELATED"/>
    <property type="match status" value="1"/>
</dbReference>
<evidence type="ECO:0000313" key="2">
    <source>
        <dbReference type="EMBL" id="AVI50413.1"/>
    </source>
</evidence>
<proteinExistence type="predicted"/>
<organism evidence="2 3">
    <name type="scientific">Pukyongia salina</name>
    <dbReference type="NCBI Taxonomy" id="2094025"/>
    <lineage>
        <taxon>Bacteria</taxon>
        <taxon>Pseudomonadati</taxon>
        <taxon>Bacteroidota</taxon>
        <taxon>Flavobacteriia</taxon>
        <taxon>Flavobacteriales</taxon>
        <taxon>Flavobacteriaceae</taxon>
        <taxon>Pukyongia</taxon>
    </lineage>
</organism>
<sequence length="322" mass="35961">MKWFRCLLLLSMILSCEETNREIDPANPVDVGLAKISESSLIVLGTIQDGGSPHIGCKKECCRTLFEQPDSNRKVVSLGLIHQGKTYLFEATPDISTQVKMLQSLAGSTIEFPNGIFITHAHIGHYSGLMYLGKEAAGANEIPVYVMPRMKQFLESNGPWNALVNNKNISLRGLTNGEGVSLAPQLKVTPLQVPHRDEFSETVGFVIECEAKKILFIPDIDKWEKWELSIIDMISEVDHAFIDATFFYGEEIQTRDISEIPHPFIIESMAMFDSLSASEKNKIHFIHFNHTNPVLDPGSAAYKEVVNKGYHIASTNDVIKLQ</sequence>
<dbReference type="OrthoDB" id="9800940at2"/>
<dbReference type="InterPro" id="IPR036866">
    <property type="entry name" value="RibonucZ/Hydroxyglut_hydro"/>
</dbReference>
<keyword evidence="3" id="KW-1185">Reference proteome</keyword>
<name>A0A2S0HW64_9FLAO</name>
<evidence type="ECO:0000313" key="3">
    <source>
        <dbReference type="Proteomes" id="UP000238442"/>
    </source>
</evidence>
<dbReference type="AlphaFoldDB" id="A0A2S0HW64"/>
<accession>A0A2S0HW64</accession>
<feature type="domain" description="Metallo-beta-lactamase" evidence="1">
    <location>
        <begin position="87"/>
        <end position="285"/>
    </location>
</feature>
<gene>
    <name evidence="2" type="ORF">C5O00_04235</name>
</gene>
<dbReference type="SUPFAM" id="SSF56281">
    <property type="entry name" value="Metallo-hydrolase/oxidoreductase"/>
    <property type="match status" value="1"/>
</dbReference>